<dbReference type="RefSeq" id="WP_012170021.1">
    <property type="nucleotide sequence ID" value="NC_009937.1"/>
</dbReference>
<reference evidence="1 2" key="3">
    <citation type="journal article" date="2008" name="BMC Genomics">
        <title>The genome of the versatile nitrogen fixer Azorhizobium caulinodans ORS571.</title>
        <authorList>
            <person name="Lee KB."/>
            <person name="Backer P.D."/>
            <person name="Aono T."/>
            <person name="Liu CT."/>
            <person name="Suzuki S."/>
            <person name="Suzuki T."/>
            <person name="Kaneko T."/>
            <person name="Yamada M."/>
            <person name="Tabata S."/>
            <person name="Kupfer D.M."/>
            <person name="Najar F.Z."/>
            <person name="Wiley G.B."/>
            <person name="Roe B."/>
            <person name="Binnewies T.T."/>
            <person name="Ussery D.W."/>
            <person name="D'Haeze W."/>
            <person name="Herder J.D."/>
            <person name="Gevers D."/>
            <person name="Vereecke D."/>
            <person name="Holsters M."/>
            <person name="Oyaizu H."/>
        </authorList>
    </citation>
    <scope>NUCLEOTIDE SEQUENCE [LARGE SCALE GENOMIC DNA]</scope>
    <source>
        <strain evidence="2">ATCC 43989 / DSM 5975 / JCM 20966 / LMG 6465 / NBRC 14845 / NCIMB 13405 / ORS 571</strain>
    </source>
</reference>
<dbReference type="Gene3D" id="3.30.1360.120">
    <property type="entry name" value="Probable tRNA modification gtpase trme, domain 1"/>
    <property type="match status" value="1"/>
</dbReference>
<evidence type="ECO:0000313" key="2">
    <source>
        <dbReference type="Proteomes" id="UP000000270"/>
    </source>
</evidence>
<dbReference type="STRING" id="438753.AZC_1493"/>
<dbReference type="HOGENOM" id="CLU_114076_3_0_5"/>
<dbReference type="InterPro" id="IPR027266">
    <property type="entry name" value="TrmE/GcvT-like"/>
</dbReference>
<dbReference type="eggNOG" id="COG4583">
    <property type="taxonomic scope" value="Bacteria"/>
</dbReference>
<dbReference type="InterPro" id="IPR007375">
    <property type="entry name" value="SoxG"/>
</dbReference>
<reference evidence="1 2" key="5">
    <citation type="journal article" date="2010" name="Appl. Environ. Microbiol.">
        <title>phrR-like gene praR of Azorhizobium caulinodans ORS571 is essential for symbiosis with Sesbania rostrata and is involved in expression of reb genes.</title>
        <authorList>
            <person name="Akiba N."/>
            <person name="Aono T."/>
            <person name="Toyazaki H."/>
            <person name="Sato S."/>
            <person name="Oyaizu H."/>
        </authorList>
    </citation>
    <scope>NUCLEOTIDE SEQUENCE [LARGE SCALE GENOMIC DNA]</scope>
    <source>
        <strain evidence="2">ATCC 43989 / DSM 5975 / JCM 20966 / LMG 6465 / NBRC 14845 / NCIMB 13405 / ORS 571</strain>
    </source>
</reference>
<reference evidence="1 2" key="1">
    <citation type="journal article" date="2007" name="Appl. Environ. Microbiol.">
        <title>Rhizobial factors required for stem nodule maturation and maintenance in Sesbania rostrata-Azorhizobium caulinodans ORS571 symbiosis.</title>
        <authorList>
            <person name="Suzuki S."/>
            <person name="Aono T."/>
            <person name="Lee KB."/>
            <person name="Suzuki T."/>
            <person name="Liu CT."/>
            <person name="Miwa H."/>
            <person name="Wakao S."/>
            <person name="Iki T."/>
            <person name="Oyaizu H."/>
        </authorList>
    </citation>
    <scope>NUCLEOTIDE SEQUENCE [LARGE SCALE GENOMIC DNA]</scope>
    <source>
        <strain evidence="2">ATCC 43989 / DSM 5975 / JCM 20966 / LMG 6465 / NBRC 14845 / NCIMB 13405 / ORS 571</strain>
    </source>
</reference>
<dbReference type="Pfam" id="PF04268">
    <property type="entry name" value="SoxG"/>
    <property type="match status" value="1"/>
</dbReference>
<dbReference type="Gene3D" id="3.30.70.1520">
    <property type="entry name" value="Heterotetrameric sarcosine oxidase"/>
    <property type="match status" value="1"/>
</dbReference>
<organism evidence="1 2">
    <name type="scientific">Azorhizobium caulinodans (strain ATCC 43989 / DSM 5975 / JCM 20966 / LMG 6465 / NBRC 14845 / NCIMB 13405 / ORS 571)</name>
    <dbReference type="NCBI Taxonomy" id="438753"/>
    <lineage>
        <taxon>Bacteria</taxon>
        <taxon>Pseudomonadati</taxon>
        <taxon>Pseudomonadota</taxon>
        <taxon>Alphaproteobacteria</taxon>
        <taxon>Hyphomicrobiales</taxon>
        <taxon>Xanthobacteraceae</taxon>
        <taxon>Azorhizobium</taxon>
    </lineage>
</organism>
<accession>A8HXE8</accession>
<proteinExistence type="predicted"/>
<evidence type="ECO:0000313" key="1">
    <source>
        <dbReference type="EMBL" id="BAF87491.1"/>
    </source>
</evidence>
<dbReference type="Proteomes" id="UP000000270">
    <property type="component" value="Chromosome"/>
</dbReference>
<dbReference type="AlphaFoldDB" id="A8HXE8"/>
<reference evidence="1 2" key="6">
    <citation type="journal article" date="2011" name="Appl. Environ. Microbiol.">
        <title>Involvement of the azorhizobial chromosome partition gene (parA) in the onset of bacteroid differentiation during Sesbania rostrata stem nodule development.</title>
        <authorList>
            <person name="Liu CT."/>
            <person name="Lee KB."/>
            <person name="Wang YS."/>
            <person name="Peng MH."/>
            <person name="Lee KT."/>
            <person name="Suzuki S."/>
            <person name="Suzuki T."/>
            <person name="Oyaizu H."/>
        </authorList>
    </citation>
    <scope>NUCLEOTIDE SEQUENCE [LARGE SCALE GENOMIC DNA]</scope>
    <source>
        <strain evidence="2">ATCC 43989 / DSM 5975 / JCM 20966 / LMG 6465 / NBRC 14845 / NCIMB 13405 / ORS 571</strain>
    </source>
</reference>
<name>A8HXE8_AZOC5</name>
<keyword evidence="2" id="KW-1185">Reference proteome</keyword>
<sequence length="199" mass="20614">MMKHLPLTDLVPPGRHGRMDGPAGVTLGLVRGLGAAIVNARRTGQPEPAFEHSFGITLPNGPKAASRDGLTAIGIGPRRWLVFCAPATGDELAARLEGAVGGHAALTDQSDAYLVFELSGLHARDALAKMCTLDLDPVAFGPGDAATTSMAFVGVTLWQTDAAPTYRLAVGRSFAPSFLRAFTAGAAQYGLFVEGTGRG</sequence>
<dbReference type="SUPFAM" id="SSF103025">
    <property type="entry name" value="Folate-binding domain"/>
    <property type="match status" value="1"/>
</dbReference>
<dbReference type="KEGG" id="azc:AZC_1493"/>
<protein>
    <submittedName>
        <fullName evidence="1">Sarcosine oxidase gamma subunit</fullName>
    </submittedName>
</protein>
<dbReference type="EMBL" id="AP009384">
    <property type="protein sequence ID" value="BAF87491.1"/>
    <property type="molecule type" value="Genomic_DNA"/>
</dbReference>
<gene>
    <name evidence="1" type="ordered locus">AZC_1493</name>
</gene>
<reference evidence="1 2" key="4">
    <citation type="journal article" date="2009" name="Appl. Environ. Microbiol.">
        <title>Comparative genome-wide transcriptional profiling of Azorhizobium caulinodans ORS571 grown under free-living and symbiotic conditions.</title>
        <authorList>
            <person name="Tsukada S."/>
            <person name="Aono T."/>
            <person name="Akiba N."/>
            <person name="Lee KB."/>
            <person name="Liu CT."/>
            <person name="Toyazaki H."/>
            <person name="Oyaizu H."/>
        </authorList>
    </citation>
    <scope>NUCLEOTIDE SEQUENCE [LARGE SCALE GENOMIC DNA]</scope>
    <source>
        <strain evidence="2">ATCC 43989 / DSM 5975 / JCM 20966 / LMG 6465 / NBRC 14845 / NCIMB 13405 / ORS 571</strain>
    </source>
</reference>
<reference evidence="2" key="2">
    <citation type="submission" date="2007-04" db="EMBL/GenBank/DDBJ databases">
        <title>Complete genome sequence of the nitrogen-fixing bacterium Azorhizobium caulinodans ORS571.</title>
        <authorList>
            <person name="Lee K.B."/>
            <person name="Backer P.D."/>
            <person name="Aono T."/>
            <person name="Liu C.T."/>
            <person name="Suzuki S."/>
            <person name="Suzuki T."/>
            <person name="Kaneko T."/>
            <person name="Yamada M."/>
            <person name="Tabata S."/>
            <person name="Kupfer D.M."/>
            <person name="Najar F.Z."/>
            <person name="Wiley G.B."/>
            <person name="Roe B."/>
            <person name="Binnewies T."/>
            <person name="Ussery D."/>
            <person name="Vereecke D."/>
            <person name="Gevers D."/>
            <person name="Holsters M."/>
            <person name="Oyaizu H."/>
        </authorList>
    </citation>
    <scope>NUCLEOTIDE SEQUENCE [LARGE SCALE GENOMIC DNA]</scope>
    <source>
        <strain evidence="2">ATCC 43989 / DSM 5975 / JCM 20966 / LMG 6465 / NBRC 14845 / NCIMB 13405 / ORS 571</strain>
    </source>
</reference>